<feature type="region of interest" description="Disordered" evidence="2">
    <location>
        <begin position="335"/>
        <end position="354"/>
    </location>
</feature>
<feature type="compositionally biased region" description="Basic and acidic residues" evidence="2">
    <location>
        <begin position="784"/>
        <end position="795"/>
    </location>
</feature>
<evidence type="ECO:0000259" key="3">
    <source>
        <dbReference type="PROSITE" id="PS51840"/>
    </source>
</evidence>
<feature type="coiled-coil region" evidence="1">
    <location>
        <begin position="808"/>
        <end position="849"/>
    </location>
</feature>
<dbReference type="Pfam" id="PF10358">
    <property type="entry name" value="NT-C2"/>
    <property type="match status" value="1"/>
</dbReference>
<dbReference type="EMBL" id="JARYMX010000006">
    <property type="protein sequence ID" value="KAJ9545707.1"/>
    <property type="molecule type" value="Genomic_DNA"/>
</dbReference>
<dbReference type="InterPro" id="IPR019448">
    <property type="entry name" value="NT-C2"/>
</dbReference>
<reference evidence="4" key="1">
    <citation type="submission" date="2023-03" db="EMBL/GenBank/DDBJ databases">
        <title>Chromosome-scale reference genome and RAD-based genetic map of yellow starthistle (Centaurea solstitialis) reveal putative structural variation and QTLs associated with invader traits.</title>
        <authorList>
            <person name="Reatini B."/>
            <person name="Cang F.A."/>
            <person name="Jiang Q."/>
            <person name="Mckibben M.T.W."/>
            <person name="Barker M.S."/>
            <person name="Rieseberg L.H."/>
            <person name="Dlugosch K.M."/>
        </authorList>
    </citation>
    <scope>NUCLEOTIDE SEQUENCE</scope>
    <source>
        <strain evidence="4">CAN-66</strain>
        <tissue evidence="4">Leaf</tissue>
    </source>
</reference>
<evidence type="ECO:0000313" key="5">
    <source>
        <dbReference type="Proteomes" id="UP001172457"/>
    </source>
</evidence>
<dbReference type="PROSITE" id="PS51840">
    <property type="entry name" value="C2_NT"/>
    <property type="match status" value="1"/>
</dbReference>
<dbReference type="PANTHER" id="PTHR34452">
    <property type="entry name" value="MYOSIN HEAVY CHAIN-RELATED PROTEIN"/>
    <property type="match status" value="1"/>
</dbReference>
<feature type="region of interest" description="Disordered" evidence="2">
    <location>
        <begin position="150"/>
        <end position="248"/>
    </location>
</feature>
<proteinExistence type="predicted"/>
<feature type="compositionally biased region" description="Basic and acidic residues" evidence="2">
    <location>
        <begin position="224"/>
        <end position="235"/>
    </location>
</feature>
<feature type="compositionally biased region" description="Polar residues" evidence="2">
    <location>
        <begin position="168"/>
        <end position="179"/>
    </location>
</feature>
<keyword evidence="5" id="KW-1185">Reference proteome</keyword>
<dbReference type="Proteomes" id="UP001172457">
    <property type="component" value="Chromosome 6"/>
</dbReference>
<dbReference type="PANTHER" id="PTHR34452:SF14">
    <property type="entry name" value="MYOSIN HEAVY CHAIN, MUSCLE"/>
    <property type="match status" value="1"/>
</dbReference>
<comment type="caution">
    <text evidence="4">The sequence shown here is derived from an EMBL/GenBank/DDBJ whole genome shotgun (WGS) entry which is preliminary data.</text>
</comment>
<evidence type="ECO:0000256" key="2">
    <source>
        <dbReference type="SAM" id="MobiDB-lite"/>
    </source>
</evidence>
<evidence type="ECO:0000256" key="1">
    <source>
        <dbReference type="SAM" id="Coils"/>
    </source>
</evidence>
<sequence length="866" mass="100088">MFKSGRWKSQNSKKVMFQMQFQATQVPKIKGKGLMISLIPEDIGKPTARLEKTAIVDGTCTWESPIYEMVKLVKNQKTETYKEKIYYFNVASGSSKSGFIGEVGVDFADFAEATEPLQISLPLTTSNTGAILHASSLSLSVFIQKMQRTDEQRELDENESLQDESFRSKNQTSDGSETGNILDFAEDDYLSRGNSQNNRESQLENNPDFQEHKAVKRNPNPLNKKGDALRADNHVQRRSSNDWSLGSLSDKSMADLLNSPERKYQDQTHGYAEASKNAVDVLRSDVTRLERQAELSELEIESLRKQMLKENKRGQDLLRKISELREEREALKTECDQLRSSQKHTYKSVSHPPESPEVLKVLLDETREELKREKALNKSLTSHLEETEESKSKLFVAVKDLDRMIEEKNSEISYLSEQLKESQVAEEAIACKRDREEETIKGLYAEIELQKKEKEELRIHIEDISVDYKYLLQENDDISSKLEQTQMEQMEMQSEYSNSLATIKKYELHVKKLEEKIMNQAMELSQSLDTISELETHVKGLEKELDKQGHDFEDDVQDLMKAKVEQEERVVEAEEALRKTRLANAVAAENLQEELRRLSVEMTSKLDEKEKLASKAVSEAQNLQRQMRDLQEALERSHQELSLTKDIQKESTETRQEWIRERELLVAELALLKKETEKLQKESTTWTSLMSEKNVMVRSLQSELKMLRGEYNDLQQRLLGIESEKGNLQKEVSRLERNLRKKEEATTTKVNIQFRLSHESKVACHVSVSTSKHDKSRSTLKSAKSNEERCSEKELSVPTSHYNDEQNHNKLLSEISSLDERNKHMESELKEMQEKYLEISLRFAEVEGERQQLVMTLRNLRNGKKT</sequence>
<feature type="region of interest" description="Disordered" evidence="2">
    <location>
        <begin position="768"/>
        <end position="804"/>
    </location>
</feature>
<feature type="domain" description="C2 NT-type" evidence="3">
    <location>
        <begin position="5"/>
        <end position="147"/>
    </location>
</feature>
<feature type="compositionally biased region" description="Acidic residues" evidence="2">
    <location>
        <begin position="153"/>
        <end position="162"/>
    </location>
</feature>
<feature type="coiled-coil region" evidence="1">
    <location>
        <begin position="496"/>
        <end position="745"/>
    </location>
</feature>
<dbReference type="AlphaFoldDB" id="A0AA38W1P6"/>
<organism evidence="4 5">
    <name type="scientific">Centaurea solstitialis</name>
    <name type="common">yellow star-thistle</name>
    <dbReference type="NCBI Taxonomy" id="347529"/>
    <lineage>
        <taxon>Eukaryota</taxon>
        <taxon>Viridiplantae</taxon>
        <taxon>Streptophyta</taxon>
        <taxon>Embryophyta</taxon>
        <taxon>Tracheophyta</taxon>
        <taxon>Spermatophyta</taxon>
        <taxon>Magnoliopsida</taxon>
        <taxon>eudicotyledons</taxon>
        <taxon>Gunneridae</taxon>
        <taxon>Pentapetalae</taxon>
        <taxon>asterids</taxon>
        <taxon>campanulids</taxon>
        <taxon>Asterales</taxon>
        <taxon>Asteraceae</taxon>
        <taxon>Carduoideae</taxon>
        <taxon>Cardueae</taxon>
        <taxon>Centaureinae</taxon>
        <taxon>Centaurea</taxon>
    </lineage>
</organism>
<gene>
    <name evidence="4" type="ORF">OSB04_025414</name>
</gene>
<protein>
    <recommendedName>
        <fullName evidence="3">C2 NT-type domain-containing protein</fullName>
    </recommendedName>
</protein>
<keyword evidence="1" id="KW-0175">Coiled coil</keyword>
<evidence type="ECO:0000313" key="4">
    <source>
        <dbReference type="EMBL" id="KAJ9545707.1"/>
    </source>
</evidence>
<name>A0AA38W1P6_9ASTR</name>
<accession>A0AA38W1P6</accession>
<feature type="compositionally biased region" description="Polar residues" evidence="2">
    <location>
        <begin position="192"/>
        <end position="208"/>
    </location>
</feature>